<name>A0A939G3P5_9BACT</name>
<dbReference type="AlphaFoldDB" id="A0A939G3P5"/>
<reference evidence="1 2" key="1">
    <citation type="submission" date="2021-03" db="EMBL/GenBank/DDBJ databases">
        <title>Fibrella sp. HMF5036 genome sequencing and assembly.</title>
        <authorList>
            <person name="Kang H."/>
            <person name="Kim H."/>
            <person name="Bae S."/>
            <person name="Joh K."/>
        </authorList>
    </citation>
    <scope>NUCLEOTIDE SEQUENCE [LARGE SCALE GENOMIC DNA]</scope>
    <source>
        <strain evidence="1 2">HMF5036</strain>
    </source>
</reference>
<protein>
    <submittedName>
        <fullName evidence="1">Uncharacterized protein</fullName>
    </submittedName>
</protein>
<accession>A0A939G3P5</accession>
<organism evidence="1 2">
    <name type="scientific">Fibrella aquatilis</name>
    <dbReference type="NCBI Taxonomy" id="2817059"/>
    <lineage>
        <taxon>Bacteria</taxon>
        <taxon>Pseudomonadati</taxon>
        <taxon>Bacteroidota</taxon>
        <taxon>Cytophagia</taxon>
        <taxon>Cytophagales</taxon>
        <taxon>Spirosomataceae</taxon>
        <taxon>Fibrella</taxon>
    </lineage>
</organism>
<proteinExistence type="predicted"/>
<comment type="caution">
    <text evidence="1">The sequence shown here is derived from an EMBL/GenBank/DDBJ whole genome shotgun (WGS) entry which is preliminary data.</text>
</comment>
<dbReference type="EMBL" id="JAFMYU010000007">
    <property type="protein sequence ID" value="MBO0931489.1"/>
    <property type="molecule type" value="Genomic_DNA"/>
</dbReference>
<keyword evidence="2" id="KW-1185">Reference proteome</keyword>
<gene>
    <name evidence="1" type="ORF">J2I48_10815</name>
</gene>
<dbReference type="Proteomes" id="UP000664795">
    <property type="component" value="Unassembled WGS sequence"/>
</dbReference>
<sequence length="341" mass="38876">MCGLLCTLSASAQEVAGGLFASDVPLSFTLTARMQAIVKDRNYPAHDSLAVKHPARLTYVADSARGVEWAIPLSLVVRGNFRRKAKNCKFPPLYLDFPKKRVAGTPFAKQNKLKLVTHCQDDEYIVREYLVYKLYNLVSDVSFRARMARVTYVDSVKKRPAETHWAFLIEDEADVARRNGLREYKVPTQMIQVDSLSMATMAVFEYMIGNIDWEVMYRHNVRLMNLPGSNNPPTPAPYDFDHAVIVDASYATKADDAGQRQYRGPLYPGWLLKRVFGRFNELKPRFYARYTNDPRLSEAYVKQTIAYFDKFYALINDPAAVKANFFNGDKDGHLFASFSSK</sequence>
<evidence type="ECO:0000313" key="1">
    <source>
        <dbReference type="EMBL" id="MBO0931489.1"/>
    </source>
</evidence>
<evidence type="ECO:0000313" key="2">
    <source>
        <dbReference type="Proteomes" id="UP000664795"/>
    </source>
</evidence>